<dbReference type="GO" id="GO:0070204">
    <property type="term" value="F:2-succinyl-5-enolpyruvyl-6-hydroxy-3-cyclohexene-1-carboxylic-acid synthase activity"/>
    <property type="evidence" value="ECO:0007669"/>
    <property type="project" value="UniProtKB-UniRule"/>
</dbReference>
<dbReference type="InterPro" id="IPR011766">
    <property type="entry name" value="TPP_enzyme_TPP-bd"/>
</dbReference>
<comment type="similarity">
    <text evidence="6">Belongs to the TPP enzyme family. MenD subfamily.</text>
</comment>
<keyword evidence="3 6" id="KW-0460">Magnesium</keyword>
<evidence type="ECO:0000256" key="4">
    <source>
        <dbReference type="ARBA" id="ARBA00023052"/>
    </source>
</evidence>
<dbReference type="GO" id="GO:0000287">
    <property type="term" value="F:magnesium ion binding"/>
    <property type="evidence" value="ECO:0007669"/>
    <property type="project" value="UniProtKB-UniRule"/>
</dbReference>
<dbReference type="InterPro" id="IPR004433">
    <property type="entry name" value="MenaQ_synth_MenD"/>
</dbReference>
<comment type="subunit">
    <text evidence="6">Homodimer.</text>
</comment>
<evidence type="ECO:0000256" key="5">
    <source>
        <dbReference type="ARBA" id="ARBA00023211"/>
    </source>
</evidence>
<dbReference type="CDD" id="cd02009">
    <property type="entry name" value="TPP_SHCHC_synthase"/>
    <property type="match status" value="1"/>
</dbReference>
<keyword evidence="4 6" id="KW-0786">Thiamine pyrophosphate</keyword>
<dbReference type="PIRSF" id="PIRSF004983">
    <property type="entry name" value="MenD"/>
    <property type="match status" value="1"/>
</dbReference>
<sequence length="545" mass="56413">MNPSTALARAVIAQLVANGVEHLVVCPGSRNAPLLLAAHLAAAAGRLRLHVRHDERVAGFTAHGIARVTGLPVPVVVTSGTAVGNLLPAVMEASHTGVPLVVVSADRPTGMLDTGANQTTNQVGIFGTFVRAEANLEADAGPLAVRHQVARVLASADGMRTRAPGPGHLNVRLAAPLVPDPGDRGLDWLDVDAPSIAPLGAGMLTELEPGPRTVVLVGSGQPSTGARARRNAEEAGVPLLAGPISNAREGAALATYRLLLDTSLADRIERVVVYGRPTLSRPVTRLLSRRDVEVVVVADSSEWSDVGLHASAVADEVLLPAGDPDWLAEWQRADAQACEALAGMLRDQPGLTGPEVAAAVVASVGPQDVLLLGNSQSLRDADLAPVSPAPAHVIGNRGLSGIDGLVSTASGAAIGLGRPVTALVGDVSLAHDGGGLLIGPGEETPDLRVVVVNDDGGAIFHTLEQGDPTYDSGPYAGAFDRLFGTPHGVDFSALARAYGWRHRRITGRDELAAALAAPVTGREVLEVPLDRADRRAFEERIRRLV</sequence>
<dbReference type="Proteomes" id="UP000199086">
    <property type="component" value="Unassembled WGS sequence"/>
</dbReference>
<evidence type="ECO:0000256" key="2">
    <source>
        <dbReference type="ARBA" id="ARBA00022723"/>
    </source>
</evidence>
<protein>
    <recommendedName>
        <fullName evidence="6">2-succinyl-5-enolpyruvyl-6-hydroxy-3-cyclohexene-1-carboxylate synthase</fullName>
        <shortName evidence="6">SEPHCHC synthase</shortName>
        <ecNumber evidence="6">2.2.1.9</ecNumber>
    </recommendedName>
    <alternativeName>
        <fullName evidence="6">Menaquinone biosynthesis protein MenD</fullName>
    </alternativeName>
</protein>
<comment type="cofactor">
    <cofactor evidence="6">
        <name>thiamine diphosphate</name>
        <dbReference type="ChEBI" id="CHEBI:58937"/>
    </cofactor>
    <text evidence="6">Binds 1 thiamine pyrophosphate per subunit.</text>
</comment>
<dbReference type="PANTHER" id="PTHR42916">
    <property type="entry name" value="2-SUCCINYL-5-ENOLPYRUVYL-6-HYDROXY-3-CYCLOHEXENE-1-CARBOXYLATE SYNTHASE"/>
    <property type="match status" value="1"/>
</dbReference>
<feature type="domain" description="Thiamine pyrophosphate enzyme TPP-binding" evidence="7">
    <location>
        <begin position="390"/>
        <end position="517"/>
    </location>
</feature>
<keyword evidence="1 6" id="KW-0808">Transferase</keyword>
<dbReference type="UniPathway" id="UPA01057">
    <property type="reaction ID" value="UER00164"/>
</dbReference>
<organism evidence="9 10">
    <name type="scientific">Raineyella antarctica</name>
    <dbReference type="NCBI Taxonomy" id="1577474"/>
    <lineage>
        <taxon>Bacteria</taxon>
        <taxon>Bacillati</taxon>
        <taxon>Actinomycetota</taxon>
        <taxon>Actinomycetes</taxon>
        <taxon>Propionibacteriales</taxon>
        <taxon>Propionibacteriaceae</taxon>
        <taxon>Raineyella</taxon>
    </lineage>
</organism>
<dbReference type="OrthoDB" id="9791859at2"/>
<keyword evidence="5 6" id="KW-0464">Manganese</keyword>
<dbReference type="GO" id="GO:0030976">
    <property type="term" value="F:thiamine pyrophosphate binding"/>
    <property type="evidence" value="ECO:0007669"/>
    <property type="project" value="UniProtKB-UniRule"/>
</dbReference>
<dbReference type="Gene3D" id="3.40.50.1220">
    <property type="entry name" value="TPP-binding domain"/>
    <property type="match status" value="1"/>
</dbReference>
<dbReference type="EMBL" id="FMYF01000003">
    <property type="protein sequence ID" value="SDB80724.1"/>
    <property type="molecule type" value="Genomic_DNA"/>
</dbReference>
<evidence type="ECO:0000259" key="7">
    <source>
        <dbReference type="Pfam" id="PF02775"/>
    </source>
</evidence>
<evidence type="ECO:0000313" key="9">
    <source>
        <dbReference type="EMBL" id="SDB80724.1"/>
    </source>
</evidence>
<dbReference type="InterPro" id="IPR029061">
    <property type="entry name" value="THDP-binding"/>
</dbReference>
<gene>
    <name evidence="6" type="primary">menD</name>
    <name evidence="9" type="ORF">GA0111570_10341</name>
</gene>
<dbReference type="Pfam" id="PF02776">
    <property type="entry name" value="TPP_enzyme_N"/>
    <property type="match status" value="1"/>
</dbReference>
<comment type="function">
    <text evidence="6">Catalyzes the thiamine diphosphate-dependent decarboxylation of 2-oxoglutarate and the subsequent addition of the resulting succinic semialdehyde-thiamine pyrophosphate anion to isochorismate to yield 2-succinyl-5-enolpyruvyl-6-hydroxy-3-cyclohexene-1-carboxylate (SEPHCHC).</text>
</comment>
<dbReference type="UniPathway" id="UPA00079"/>
<evidence type="ECO:0000256" key="1">
    <source>
        <dbReference type="ARBA" id="ARBA00022679"/>
    </source>
</evidence>
<evidence type="ECO:0000313" key="10">
    <source>
        <dbReference type="Proteomes" id="UP000199086"/>
    </source>
</evidence>
<dbReference type="Pfam" id="PF02775">
    <property type="entry name" value="TPP_enzyme_C"/>
    <property type="match status" value="1"/>
</dbReference>
<accession>A0A1G6GFH8</accession>
<name>A0A1G6GFH8_9ACTN</name>
<evidence type="ECO:0000256" key="3">
    <source>
        <dbReference type="ARBA" id="ARBA00022842"/>
    </source>
</evidence>
<dbReference type="EC" id="2.2.1.9" evidence="6"/>
<reference evidence="9 10" key="1">
    <citation type="submission" date="2016-06" db="EMBL/GenBank/DDBJ databases">
        <authorList>
            <person name="Olsen C.W."/>
            <person name="Carey S."/>
            <person name="Hinshaw L."/>
            <person name="Karasin A.I."/>
        </authorList>
    </citation>
    <scope>NUCLEOTIDE SEQUENCE [LARGE SCALE GENOMIC DNA]</scope>
    <source>
        <strain evidence="9 10">LZ-22</strain>
    </source>
</reference>
<keyword evidence="6" id="KW-0474">Menaquinone biosynthesis</keyword>
<comment type="cofactor">
    <cofactor evidence="6">
        <name>Mg(2+)</name>
        <dbReference type="ChEBI" id="CHEBI:18420"/>
    </cofactor>
    <cofactor evidence="6">
        <name>Mn(2+)</name>
        <dbReference type="ChEBI" id="CHEBI:29035"/>
    </cofactor>
</comment>
<dbReference type="RefSeq" id="WP_092607293.1">
    <property type="nucleotide sequence ID" value="NZ_FMYF01000003.1"/>
</dbReference>
<comment type="pathway">
    <text evidence="6">Quinol/quinone metabolism; menaquinone biosynthesis.</text>
</comment>
<dbReference type="GO" id="GO:0030145">
    <property type="term" value="F:manganese ion binding"/>
    <property type="evidence" value="ECO:0007669"/>
    <property type="project" value="UniProtKB-UniRule"/>
</dbReference>
<keyword evidence="2 6" id="KW-0479">Metal-binding</keyword>
<dbReference type="HAMAP" id="MF_01659">
    <property type="entry name" value="MenD"/>
    <property type="match status" value="1"/>
</dbReference>
<dbReference type="NCBIfam" id="TIGR00173">
    <property type="entry name" value="menD"/>
    <property type="match status" value="1"/>
</dbReference>
<keyword evidence="10" id="KW-1185">Reference proteome</keyword>
<dbReference type="SUPFAM" id="SSF52518">
    <property type="entry name" value="Thiamin diphosphate-binding fold (THDP-binding)"/>
    <property type="match status" value="2"/>
</dbReference>
<dbReference type="GO" id="GO:0009234">
    <property type="term" value="P:menaquinone biosynthetic process"/>
    <property type="evidence" value="ECO:0007669"/>
    <property type="project" value="UniProtKB-UniRule"/>
</dbReference>
<feature type="domain" description="Thiamine pyrophosphate enzyme N-terminal TPP-binding" evidence="8">
    <location>
        <begin position="7"/>
        <end position="123"/>
    </location>
</feature>
<dbReference type="CDD" id="cd07037">
    <property type="entry name" value="TPP_PYR_MenD"/>
    <property type="match status" value="1"/>
</dbReference>
<dbReference type="Gene3D" id="3.40.50.970">
    <property type="match status" value="2"/>
</dbReference>
<comment type="catalytic activity">
    <reaction evidence="6">
        <text>isochorismate + 2-oxoglutarate + H(+) = 5-enolpyruvoyl-6-hydroxy-2-succinyl-cyclohex-3-ene-1-carboxylate + CO2</text>
        <dbReference type="Rhea" id="RHEA:25593"/>
        <dbReference type="ChEBI" id="CHEBI:15378"/>
        <dbReference type="ChEBI" id="CHEBI:16526"/>
        <dbReference type="ChEBI" id="CHEBI:16810"/>
        <dbReference type="ChEBI" id="CHEBI:29780"/>
        <dbReference type="ChEBI" id="CHEBI:58818"/>
        <dbReference type="EC" id="2.2.1.9"/>
    </reaction>
</comment>
<dbReference type="PANTHER" id="PTHR42916:SF1">
    <property type="entry name" value="PROTEIN PHYLLO, CHLOROPLASTIC"/>
    <property type="match status" value="1"/>
</dbReference>
<proteinExistence type="inferred from homology"/>
<evidence type="ECO:0000256" key="6">
    <source>
        <dbReference type="HAMAP-Rule" id="MF_01659"/>
    </source>
</evidence>
<dbReference type="STRING" id="1577474.GA0111570_10341"/>
<dbReference type="AlphaFoldDB" id="A0A1G6GFH8"/>
<comment type="pathway">
    <text evidence="6">Quinol/quinone metabolism; 1,4-dihydroxy-2-naphthoate biosynthesis; 1,4-dihydroxy-2-naphthoate from chorismate: step 2/7.</text>
</comment>
<dbReference type="InterPro" id="IPR012001">
    <property type="entry name" value="Thiamin_PyroP_enz_TPP-bd_dom"/>
</dbReference>
<evidence type="ECO:0000259" key="8">
    <source>
        <dbReference type="Pfam" id="PF02776"/>
    </source>
</evidence>